<feature type="chain" id="PRO_5035148177" evidence="2">
    <location>
        <begin position="21"/>
        <end position="162"/>
    </location>
</feature>
<gene>
    <name evidence="3" type="ORF">CXB51_015696</name>
</gene>
<evidence type="ECO:0000256" key="2">
    <source>
        <dbReference type="SAM" id="SignalP"/>
    </source>
</evidence>
<accession>A0A8J6D177</accession>
<feature type="region of interest" description="Disordered" evidence="1">
    <location>
        <begin position="90"/>
        <end position="109"/>
    </location>
</feature>
<reference evidence="3 4" key="1">
    <citation type="journal article" date="2021" name="bioRxiv">
        <title>The Gossypium anomalum genome as a resource for cotton improvement and evolutionary analysis of hybrid incompatibility.</title>
        <authorList>
            <person name="Grover C.E."/>
            <person name="Yuan D."/>
            <person name="Arick M.A."/>
            <person name="Miller E.R."/>
            <person name="Hu G."/>
            <person name="Peterson D.G."/>
            <person name="Wendel J.F."/>
            <person name="Udall J.A."/>
        </authorList>
    </citation>
    <scope>NUCLEOTIDE SEQUENCE [LARGE SCALE GENOMIC DNA]</scope>
    <source>
        <strain evidence="3">JFW-Udall</strain>
        <tissue evidence="3">Leaf</tissue>
    </source>
</reference>
<protein>
    <submittedName>
        <fullName evidence="3">Uncharacterized protein</fullName>
    </submittedName>
</protein>
<dbReference type="Proteomes" id="UP000701853">
    <property type="component" value="Chromosome 6"/>
</dbReference>
<dbReference type="EMBL" id="JAHUZN010000006">
    <property type="protein sequence ID" value="KAG8492084.1"/>
    <property type="molecule type" value="Genomic_DNA"/>
</dbReference>
<comment type="caution">
    <text evidence="3">The sequence shown here is derived from an EMBL/GenBank/DDBJ whole genome shotgun (WGS) entry which is preliminary data.</text>
</comment>
<dbReference type="AlphaFoldDB" id="A0A8J6D177"/>
<name>A0A8J6D177_9ROSI</name>
<keyword evidence="4" id="KW-1185">Reference proteome</keyword>
<evidence type="ECO:0000256" key="1">
    <source>
        <dbReference type="SAM" id="MobiDB-lite"/>
    </source>
</evidence>
<keyword evidence="2" id="KW-0732">Signal</keyword>
<proteinExistence type="predicted"/>
<dbReference type="OrthoDB" id="974393at2759"/>
<evidence type="ECO:0000313" key="4">
    <source>
        <dbReference type="Proteomes" id="UP000701853"/>
    </source>
</evidence>
<feature type="signal peptide" evidence="2">
    <location>
        <begin position="1"/>
        <end position="20"/>
    </location>
</feature>
<evidence type="ECO:0000313" key="3">
    <source>
        <dbReference type="EMBL" id="KAG8492084.1"/>
    </source>
</evidence>
<sequence>MAKLALVVVFFLGLVLSTQGEFTQFDGFAGSVLSSAEDEAESAKGSLFQTFSPDINKVTTEVKGAADTLSTSGTDAANIMKENAESWVDTLSPDAAPPGSSADNPKKSSWTGWITDRLRGIGLMPSNDSKKEANNLASTPVMAPGPANARRLSPAFAPIVVG</sequence>
<organism evidence="3 4">
    <name type="scientific">Gossypium anomalum</name>
    <dbReference type="NCBI Taxonomy" id="47600"/>
    <lineage>
        <taxon>Eukaryota</taxon>
        <taxon>Viridiplantae</taxon>
        <taxon>Streptophyta</taxon>
        <taxon>Embryophyta</taxon>
        <taxon>Tracheophyta</taxon>
        <taxon>Spermatophyta</taxon>
        <taxon>Magnoliopsida</taxon>
        <taxon>eudicotyledons</taxon>
        <taxon>Gunneridae</taxon>
        <taxon>Pentapetalae</taxon>
        <taxon>rosids</taxon>
        <taxon>malvids</taxon>
        <taxon>Malvales</taxon>
        <taxon>Malvaceae</taxon>
        <taxon>Malvoideae</taxon>
        <taxon>Gossypium</taxon>
    </lineage>
</organism>